<dbReference type="PRINTS" id="PR00069">
    <property type="entry name" value="ALDKETRDTASE"/>
</dbReference>
<accession>F0XJU5</accession>
<dbReference type="PANTHER" id="PTHR43364:SF4">
    <property type="entry name" value="NAD(P)-LINKED OXIDOREDUCTASE SUPERFAMILY PROTEIN"/>
    <property type="match status" value="1"/>
</dbReference>
<feature type="domain" description="NADP-dependent oxidoreductase" evidence="2">
    <location>
        <begin position="7"/>
        <end position="307"/>
    </location>
</feature>
<dbReference type="eggNOG" id="ENOG502SI2J">
    <property type="taxonomic scope" value="Eukaryota"/>
</dbReference>
<dbReference type="Pfam" id="PF00248">
    <property type="entry name" value="Aldo_ket_red"/>
    <property type="match status" value="1"/>
</dbReference>
<dbReference type="GeneID" id="25975303"/>
<dbReference type="PANTHER" id="PTHR43364">
    <property type="entry name" value="NADH-SPECIFIC METHYLGLYOXAL REDUCTASE-RELATED"/>
    <property type="match status" value="1"/>
</dbReference>
<dbReference type="AlphaFoldDB" id="F0XJU5"/>
<dbReference type="STRING" id="655863.F0XJU5"/>
<dbReference type="RefSeq" id="XP_014171759.1">
    <property type="nucleotide sequence ID" value="XM_014316284.1"/>
</dbReference>
<proteinExistence type="predicted"/>
<evidence type="ECO:0000256" key="1">
    <source>
        <dbReference type="ARBA" id="ARBA00023002"/>
    </source>
</evidence>
<dbReference type="SUPFAM" id="SSF51430">
    <property type="entry name" value="NAD(P)-linked oxidoreductase"/>
    <property type="match status" value="1"/>
</dbReference>
<gene>
    <name evidence="3" type="ORF">CMQ_2326</name>
</gene>
<dbReference type="InterPro" id="IPR036812">
    <property type="entry name" value="NAD(P)_OxRdtase_dom_sf"/>
</dbReference>
<evidence type="ECO:0000313" key="3">
    <source>
        <dbReference type="EMBL" id="EFX02277.1"/>
    </source>
</evidence>
<dbReference type="OrthoDB" id="2310150at2759"/>
<evidence type="ECO:0000259" key="2">
    <source>
        <dbReference type="Pfam" id="PF00248"/>
    </source>
</evidence>
<sequence length="331" mass="35484">MSHSQPKLVYGAATIASNYGFDTDDKVQSFLDVVAAVGIDTLDTALIYSDSEEVLGKAKAASRFRIDTKFPGGFTSGPITKESVVEAGKQSLKKLQTASVDVFYQHAPSPQVPLEETLAGIDELYRAGAFKRFGLSNFTAAEVEDVIRVAKAHGFVLPTVYQGNYNAFSRRIEADLFPVLRKHGLAFYAYSPSAGGFLAKTADVLRQNSGTGRWDAGNPLGQLYTGLYVKAPLLDGLDAWNAIAGAENVTGIELAYRWVAHHSRLDGTLGDAVIVGARTPEQLRESVGWIKKGPVSTAAAAKIDALWASIAADAPVDNYNSFFKQTGSKLA</sequence>
<dbReference type="Proteomes" id="UP000007796">
    <property type="component" value="Unassembled WGS sequence"/>
</dbReference>
<dbReference type="CDD" id="cd19075">
    <property type="entry name" value="AKR_AKR7A1-5"/>
    <property type="match status" value="1"/>
</dbReference>
<organism evidence="4">
    <name type="scientific">Grosmannia clavigera (strain kw1407 / UAMH 11150)</name>
    <name type="common">Blue stain fungus</name>
    <name type="synonym">Graphiocladiella clavigera</name>
    <dbReference type="NCBI Taxonomy" id="655863"/>
    <lineage>
        <taxon>Eukaryota</taxon>
        <taxon>Fungi</taxon>
        <taxon>Dikarya</taxon>
        <taxon>Ascomycota</taxon>
        <taxon>Pezizomycotina</taxon>
        <taxon>Sordariomycetes</taxon>
        <taxon>Sordariomycetidae</taxon>
        <taxon>Ophiostomatales</taxon>
        <taxon>Ophiostomataceae</taxon>
        <taxon>Leptographium</taxon>
    </lineage>
</organism>
<reference evidence="3 4" key="1">
    <citation type="journal article" date="2011" name="Proc. Natl. Acad. Sci. U.S.A.">
        <title>Genome and transcriptome analyses of the mountain pine beetle-fungal symbiont Grosmannia clavigera, a lodgepole pine pathogen.</title>
        <authorList>
            <person name="DiGuistini S."/>
            <person name="Wang Y."/>
            <person name="Liao N.Y."/>
            <person name="Taylor G."/>
            <person name="Tanguay P."/>
            <person name="Feau N."/>
            <person name="Henrissat B."/>
            <person name="Chan S.K."/>
            <person name="Hesse-Orce U."/>
            <person name="Alamouti S.M."/>
            <person name="Tsui C.K.M."/>
            <person name="Docking R.T."/>
            <person name="Levasseur A."/>
            <person name="Haridas S."/>
            <person name="Robertson G."/>
            <person name="Birol I."/>
            <person name="Holt R.A."/>
            <person name="Marra M.A."/>
            <person name="Hamelin R.C."/>
            <person name="Hirst M."/>
            <person name="Jones S.J.M."/>
            <person name="Bohlmann J."/>
            <person name="Breuil C."/>
        </authorList>
    </citation>
    <scope>NUCLEOTIDE SEQUENCE [LARGE SCALE GENOMIC DNA]</scope>
    <source>
        <strain evidence="4">kw1407 / UAMH 11150</strain>
    </source>
</reference>
<keyword evidence="4" id="KW-1185">Reference proteome</keyword>
<keyword evidence="1" id="KW-0560">Oxidoreductase</keyword>
<protein>
    <submittedName>
        <fullName evidence="3">Aldehyde reductase</fullName>
    </submittedName>
</protein>
<dbReference type="GO" id="GO:0016491">
    <property type="term" value="F:oxidoreductase activity"/>
    <property type="evidence" value="ECO:0007669"/>
    <property type="project" value="UniProtKB-KW"/>
</dbReference>
<dbReference type="InterPro" id="IPR023210">
    <property type="entry name" value="NADP_OxRdtase_dom"/>
</dbReference>
<name>F0XJU5_GROCL</name>
<evidence type="ECO:0000313" key="4">
    <source>
        <dbReference type="Proteomes" id="UP000007796"/>
    </source>
</evidence>
<dbReference type="EMBL" id="GL629782">
    <property type="protein sequence ID" value="EFX02277.1"/>
    <property type="molecule type" value="Genomic_DNA"/>
</dbReference>
<dbReference type="InParanoid" id="F0XJU5"/>
<dbReference type="HOGENOM" id="CLU_023205_1_1_1"/>
<dbReference type="Gene3D" id="3.20.20.100">
    <property type="entry name" value="NADP-dependent oxidoreductase domain"/>
    <property type="match status" value="1"/>
</dbReference>
<dbReference type="InterPro" id="IPR020471">
    <property type="entry name" value="AKR"/>
</dbReference>
<dbReference type="InterPro" id="IPR050523">
    <property type="entry name" value="AKR_Detox_Biosynth"/>
</dbReference>